<keyword evidence="4 6" id="KW-0274">FAD</keyword>
<dbReference type="PROSITE" id="PS00073">
    <property type="entry name" value="ACYL_COA_DH_2"/>
    <property type="match status" value="1"/>
</dbReference>
<evidence type="ECO:0000256" key="5">
    <source>
        <dbReference type="ARBA" id="ARBA00023002"/>
    </source>
</evidence>
<dbReference type="GO" id="GO:0003995">
    <property type="term" value="F:acyl-CoA dehydrogenase activity"/>
    <property type="evidence" value="ECO:0007669"/>
    <property type="project" value="InterPro"/>
</dbReference>
<dbReference type="Gene3D" id="1.10.540.10">
    <property type="entry name" value="Acyl-CoA dehydrogenase/oxidase, N-terminal domain"/>
    <property type="match status" value="1"/>
</dbReference>
<dbReference type="Gene3D" id="2.40.110.10">
    <property type="entry name" value="Butyryl-CoA Dehydrogenase, subunit A, domain 2"/>
    <property type="match status" value="1"/>
</dbReference>
<dbReference type="Proteomes" id="UP001500420">
    <property type="component" value="Unassembled WGS sequence"/>
</dbReference>
<dbReference type="SUPFAM" id="SSF56645">
    <property type="entry name" value="Acyl-CoA dehydrogenase NM domain-like"/>
    <property type="match status" value="1"/>
</dbReference>
<dbReference type="Pfam" id="PF02771">
    <property type="entry name" value="Acyl-CoA_dh_N"/>
    <property type="match status" value="1"/>
</dbReference>
<evidence type="ECO:0000256" key="1">
    <source>
        <dbReference type="ARBA" id="ARBA00001974"/>
    </source>
</evidence>
<comment type="caution">
    <text evidence="11">The sequence shown here is derived from an EMBL/GenBank/DDBJ whole genome shotgun (WGS) entry which is preliminary data.</text>
</comment>
<dbReference type="Pfam" id="PF02770">
    <property type="entry name" value="Acyl-CoA_dh_M"/>
    <property type="match status" value="1"/>
</dbReference>
<keyword evidence="5 6" id="KW-0560">Oxidoreductase</keyword>
<accession>A0AAV3TAI5</accession>
<dbReference type="InterPro" id="IPR006091">
    <property type="entry name" value="Acyl-CoA_Oxase/DH_mid-dom"/>
</dbReference>
<evidence type="ECO:0000256" key="2">
    <source>
        <dbReference type="ARBA" id="ARBA00009347"/>
    </source>
</evidence>
<dbReference type="PANTHER" id="PTHR43884:SF12">
    <property type="entry name" value="ISOVALERYL-COA DEHYDROGENASE, MITOCHONDRIAL-RELATED"/>
    <property type="match status" value="1"/>
</dbReference>
<dbReference type="PANTHER" id="PTHR43884">
    <property type="entry name" value="ACYL-COA DEHYDROGENASE"/>
    <property type="match status" value="1"/>
</dbReference>
<feature type="domain" description="Acyl-CoA dehydrogenase/oxidase N-terminal" evidence="10">
    <location>
        <begin position="37"/>
        <end position="146"/>
    </location>
</feature>
<keyword evidence="3 6" id="KW-0285">Flavoprotein</keyword>
<comment type="cofactor">
    <cofactor evidence="1 6">
        <name>FAD</name>
        <dbReference type="ChEBI" id="CHEBI:57692"/>
    </cofactor>
</comment>
<organism evidence="11 12">
    <name type="scientific">Natronoarchaeum mannanilyticum</name>
    <dbReference type="NCBI Taxonomy" id="926360"/>
    <lineage>
        <taxon>Archaea</taxon>
        <taxon>Methanobacteriati</taxon>
        <taxon>Methanobacteriota</taxon>
        <taxon>Stenosarchaea group</taxon>
        <taxon>Halobacteria</taxon>
        <taxon>Halobacteriales</taxon>
        <taxon>Natronoarchaeaceae</taxon>
    </lineage>
</organism>
<dbReference type="InterPro" id="IPR009100">
    <property type="entry name" value="AcylCoA_DH/oxidase_NM_dom_sf"/>
</dbReference>
<feature type="region of interest" description="Disordered" evidence="7">
    <location>
        <begin position="156"/>
        <end position="179"/>
    </location>
</feature>
<dbReference type="InterPro" id="IPR009075">
    <property type="entry name" value="AcylCo_DH/oxidase_C"/>
</dbReference>
<evidence type="ECO:0000256" key="4">
    <source>
        <dbReference type="ARBA" id="ARBA00022827"/>
    </source>
</evidence>
<dbReference type="InterPro" id="IPR036250">
    <property type="entry name" value="AcylCo_DH-like_C"/>
</dbReference>
<evidence type="ECO:0000256" key="7">
    <source>
        <dbReference type="SAM" id="MobiDB-lite"/>
    </source>
</evidence>
<dbReference type="Gene3D" id="1.20.140.10">
    <property type="entry name" value="Butyryl-CoA Dehydrogenase, subunit A, domain 3"/>
    <property type="match status" value="1"/>
</dbReference>
<dbReference type="FunFam" id="2.40.110.10:FF:000002">
    <property type="entry name" value="Acyl-CoA dehydrogenase fadE12"/>
    <property type="match status" value="1"/>
</dbReference>
<dbReference type="FunFam" id="1.10.540.10:FF:000002">
    <property type="entry name" value="Acyl-CoA dehydrogenase FadE19"/>
    <property type="match status" value="1"/>
</dbReference>
<dbReference type="InterPro" id="IPR006089">
    <property type="entry name" value="Acyl-CoA_DH_CS"/>
</dbReference>
<dbReference type="Pfam" id="PF00441">
    <property type="entry name" value="Acyl-CoA_dh_1"/>
    <property type="match status" value="1"/>
</dbReference>
<dbReference type="SUPFAM" id="SSF47203">
    <property type="entry name" value="Acyl-CoA dehydrogenase C-terminal domain-like"/>
    <property type="match status" value="1"/>
</dbReference>
<evidence type="ECO:0000256" key="6">
    <source>
        <dbReference type="RuleBase" id="RU362125"/>
    </source>
</evidence>
<gene>
    <name evidence="11" type="ORF">GCM10009020_21130</name>
</gene>
<evidence type="ECO:0000259" key="9">
    <source>
        <dbReference type="Pfam" id="PF02770"/>
    </source>
</evidence>
<protein>
    <submittedName>
        <fullName evidence="11">Acyl-CoA dehydrogenase family protein</fullName>
    </submittedName>
</protein>
<dbReference type="InterPro" id="IPR013786">
    <property type="entry name" value="AcylCoA_DH/ox_N"/>
</dbReference>
<comment type="similarity">
    <text evidence="2 6">Belongs to the acyl-CoA dehydrogenase family.</text>
</comment>
<evidence type="ECO:0000259" key="10">
    <source>
        <dbReference type="Pfam" id="PF02771"/>
    </source>
</evidence>
<sequence length="422" mass="45472">MRATAGEYGRLRDGSNPRRTLTFFHSESERSSMNLTGEQRAVRDVVREFAVEEIQPVAREADESGEFPEDVWDGLAELDLTGLTTPPEYGGYGADRTTYAVVNEQLAYGSLAVATALSVHCLATSCIASFGGEAQKERWLPEMAEGRPVGAFALSEPGAGSNPAEMTTEARPVEGSDGDVGSYVIDGEKQWITNGERAGVIVLFAKTDRSDPDSITQFVVPADAEGVTVGKTEDKMGLRASDTAALQFDGVEIPAENRLTEEGAGLRAALSILTGGRIGIAAQSVGLAQDAFDRAREYATEREQFGRPIGDIQTIRHKLAEMATRIHAARALTYDAAGAAERGREQSLYDPAMLASMAKYVASETAVDVTNEAVQIHGGYGYVTEFDVERLYRDAKVTTIYEGTSEIQKTVIARHLIGERGE</sequence>
<proteinExistence type="inferred from homology"/>
<dbReference type="GO" id="GO:0050660">
    <property type="term" value="F:flavin adenine dinucleotide binding"/>
    <property type="evidence" value="ECO:0007669"/>
    <property type="project" value="InterPro"/>
</dbReference>
<evidence type="ECO:0000313" key="12">
    <source>
        <dbReference type="Proteomes" id="UP001500420"/>
    </source>
</evidence>
<dbReference type="InterPro" id="IPR037069">
    <property type="entry name" value="AcylCoA_DH/ox_N_sf"/>
</dbReference>
<feature type="domain" description="Acyl-CoA oxidase/dehydrogenase middle" evidence="9">
    <location>
        <begin position="151"/>
        <end position="251"/>
    </location>
</feature>
<dbReference type="EMBL" id="BAAADV010000004">
    <property type="protein sequence ID" value="GAA0673797.1"/>
    <property type="molecule type" value="Genomic_DNA"/>
</dbReference>
<dbReference type="InterPro" id="IPR046373">
    <property type="entry name" value="Acyl-CoA_Oxase/DH_mid-dom_sf"/>
</dbReference>
<reference evidence="11 12" key="1">
    <citation type="journal article" date="2019" name="Int. J. Syst. Evol. Microbiol.">
        <title>The Global Catalogue of Microorganisms (GCM) 10K type strain sequencing project: providing services to taxonomists for standard genome sequencing and annotation.</title>
        <authorList>
            <consortium name="The Broad Institute Genomics Platform"/>
            <consortium name="The Broad Institute Genome Sequencing Center for Infectious Disease"/>
            <person name="Wu L."/>
            <person name="Ma J."/>
        </authorList>
    </citation>
    <scope>NUCLEOTIDE SEQUENCE [LARGE SCALE GENOMIC DNA]</scope>
    <source>
        <strain evidence="11 12">JCM 16328</strain>
    </source>
</reference>
<evidence type="ECO:0000313" key="11">
    <source>
        <dbReference type="EMBL" id="GAA0673797.1"/>
    </source>
</evidence>
<dbReference type="AlphaFoldDB" id="A0AAV3TAI5"/>
<name>A0AAV3TAI5_9EURY</name>
<evidence type="ECO:0000259" key="8">
    <source>
        <dbReference type="Pfam" id="PF00441"/>
    </source>
</evidence>
<evidence type="ECO:0000256" key="3">
    <source>
        <dbReference type="ARBA" id="ARBA00022630"/>
    </source>
</evidence>
<keyword evidence="12" id="KW-1185">Reference proteome</keyword>
<dbReference type="PIRSF" id="PIRSF016578">
    <property type="entry name" value="HsaA"/>
    <property type="match status" value="1"/>
</dbReference>
<feature type="domain" description="Acyl-CoA dehydrogenase/oxidase C-terminal" evidence="8">
    <location>
        <begin position="263"/>
        <end position="416"/>
    </location>
</feature>
<dbReference type="FunFam" id="1.20.140.10:FF:000004">
    <property type="entry name" value="Acyl-CoA dehydrogenase FadE25"/>
    <property type="match status" value="1"/>
</dbReference>